<sequence>MKMMVSNGYAGRGSSSCGYDGRNSIRNKIHKRLEPCLVIPPPRGKLLGAIIKFLDGAIIGAIPEVTCRFFSLPFLRYHLYFDVATLFELLAKEGFLIISVPYKLSFDHAIAARQVFERFHGRLDAILASGLLHEDVSHAQLVNLSLPWIIAMARFRKYSQGAISPRRYLRFGFLLFF</sequence>
<dbReference type="GeneID" id="111477284"/>
<dbReference type="PANTHER" id="PTHR34127:SF3">
    <property type="entry name" value="INITIATION FACTOR 4F SUBUNIT (DUF1350)"/>
    <property type="match status" value="1"/>
</dbReference>
<keyword evidence="1" id="KW-1185">Reference proteome</keyword>
<gene>
    <name evidence="2" type="primary">LOC111477284</name>
</gene>
<name>A0A6J1IIY0_CUCMA</name>
<organism evidence="1 2">
    <name type="scientific">Cucurbita maxima</name>
    <name type="common">Pumpkin</name>
    <name type="synonym">Winter squash</name>
    <dbReference type="NCBI Taxonomy" id="3661"/>
    <lineage>
        <taxon>Eukaryota</taxon>
        <taxon>Viridiplantae</taxon>
        <taxon>Streptophyta</taxon>
        <taxon>Embryophyta</taxon>
        <taxon>Tracheophyta</taxon>
        <taxon>Spermatophyta</taxon>
        <taxon>Magnoliopsida</taxon>
        <taxon>eudicotyledons</taxon>
        <taxon>Gunneridae</taxon>
        <taxon>Pentapetalae</taxon>
        <taxon>rosids</taxon>
        <taxon>fabids</taxon>
        <taxon>Cucurbitales</taxon>
        <taxon>Cucurbitaceae</taxon>
        <taxon>Cucurbiteae</taxon>
        <taxon>Cucurbita</taxon>
    </lineage>
</organism>
<dbReference type="AlphaFoldDB" id="A0A6J1IIY0"/>
<accession>A0A6J1IIY0</accession>
<dbReference type="Proteomes" id="UP000504608">
    <property type="component" value="Unplaced"/>
</dbReference>
<dbReference type="OrthoDB" id="3980at2759"/>
<dbReference type="KEGG" id="cmax:111477284"/>
<reference evidence="2" key="1">
    <citation type="submission" date="2025-08" db="UniProtKB">
        <authorList>
            <consortium name="RefSeq"/>
        </authorList>
    </citation>
    <scope>IDENTIFICATION</scope>
    <source>
        <tissue evidence="2">Young leaves</tissue>
    </source>
</reference>
<dbReference type="PANTHER" id="PTHR34127">
    <property type="entry name" value="OS04G0405600 PROTEIN"/>
    <property type="match status" value="1"/>
</dbReference>
<protein>
    <submittedName>
        <fullName evidence="2">Uncharacterized protein LOC111477284 isoform X1</fullName>
    </submittedName>
</protein>
<dbReference type="InterPro" id="IPR010765">
    <property type="entry name" value="DUF1350"/>
</dbReference>
<proteinExistence type="predicted"/>
<evidence type="ECO:0000313" key="1">
    <source>
        <dbReference type="Proteomes" id="UP000504608"/>
    </source>
</evidence>
<dbReference type="RefSeq" id="XP_022977121.1">
    <property type="nucleotide sequence ID" value="XM_023121353.1"/>
</dbReference>
<evidence type="ECO:0000313" key="2">
    <source>
        <dbReference type="RefSeq" id="XP_022977121.1"/>
    </source>
</evidence>